<feature type="region of interest" description="Disordered" evidence="1">
    <location>
        <begin position="259"/>
        <end position="306"/>
    </location>
</feature>
<feature type="compositionally biased region" description="Gly residues" evidence="1">
    <location>
        <begin position="78"/>
        <end position="90"/>
    </location>
</feature>
<evidence type="ECO:0000256" key="1">
    <source>
        <dbReference type="SAM" id="MobiDB-lite"/>
    </source>
</evidence>
<keyword evidence="3" id="KW-1185">Reference proteome</keyword>
<evidence type="ECO:0000313" key="2">
    <source>
        <dbReference type="EMBL" id="KAK0649624.1"/>
    </source>
</evidence>
<organism evidence="2 3">
    <name type="scientific">Cercophora newfieldiana</name>
    <dbReference type="NCBI Taxonomy" id="92897"/>
    <lineage>
        <taxon>Eukaryota</taxon>
        <taxon>Fungi</taxon>
        <taxon>Dikarya</taxon>
        <taxon>Ascomycota</taxon>
        <taxon>Pezizomycotina</taxon>
        <taxon>Sordariomycetes</taxon>
        <taxon>Sordariomycetidae</taxon>
        <taxon>Sordariales</taxon>
        <taxon>Lasiosphaeriaceae</taxon>
        <taxon>Cercophora</taxon>
    </lineage>
</organism>
<sequence>MAETPILLNLNSPLNSSASHIPKHTSPAEHQRVTSIINRRSNLEHKGSHGSAEDDGARGTEGRSTGRDDGSRGRLGVRAGGLGHTSGPGGTDVRDRVVLPGSLGETASLDGAHGVGRDRDDSGLGVDGGRVGDGVDAVRVRGKGDLLGDGGERVDGGGDVGLGGVGHGVHASRELGLVLGGGVGRERDLGGLREGLEGAGDGVHTLRERSAGVAAPVVDGRGLLLLLNGADRGRDGHDLGDDDRSAVCVGAVGDGRGARGNSVGAGGIHGRRGRSQVVRETRGGEGEGSGQRAKEDKLVHHFEKSG</sequence>
<reference evidence="2" key="1">
    <citation type="submission" date="2023-06" db="EMBL/GenBank/DDBJ databases">
        <title>Genome-scale phylogeny and comparative genomics of the fungal order Sordariales.</title>
        <authorList>
            <consortium name="Lawrence Berkeley National Laboratory"/>
            <person name="Hensen N."/>
            <person name="Bonometti L."/>
            <person name="Westerberg I."/>
            <person name="Brannstrom I.O."/>
            <person name="Guillou S."/>
            <person name="Cros-Aarteil S."/>
            <person name="Calhoun S."/>
            <person name="Haridas S."/>
            <person name="Kuo A."/>
            <person name="Mondo S."/>
            <person name="Pangilinan J."/>
            <person name="Riley R."/>
            <person name="Labutti K."/>
            <person name="Andreopoulos B."/>
            <person name="Lipzen A."/>
            <person name="Chen C."/>
            <person name="Yanf M."/>
            <person name="Daum C."/>
            <person name="Ng V."/>
            <person name="Clum A."/>
            <person name="Steindorff A."/>
            <person name="Ohm R."/>
            <person name="Martin F."/>
            <person name="Silar P."/>
            <person name="Natvig D."/>
            <person name="Lalanne C."/>
            <person name="Gautier V."/>
            <person name="Ament-Velasquez S.L."/>
            <person name="Kruys A."/>
            <person name="Hutchinson M.I."/>
            <person name="Powell A.J."/>
            <person name="Barry K."/>
            <person name="Miller A.N."/>
            <person name="Grigoriev I.V."/>
            <person name="Debuchy R."/>
            <person name="Gladieux P."/>
            <person name="Thoren M.H."/>
            <person name="Johannesson H."/>
        </authorList>
    </citation>
    <scope>NUCLEOTIDE SEQUENCE</scope>
    <source>
        <strain evidence="2">SMH2532-1</strain>
    </source>
</reference>
<comment type="caution">
    <text evidence="2">The sequence shown here is derived from an EMBL/GenBank/DDBJ whole genome shotgun (WGS) entry which is preliminary data.</text>
</comment>
<evidence type="ECO:0000313" key="3">
    <source>
        <dbReference type="Proteomes" id="UP001174936"/>
    </source>
</evidence>
<accession>A0AA40CUM5</accession>
<feature type="compositionally biased region" description="Basic and acidic residues" evidence="1">
    <location>
        <begin position="292"/>
        <end position="306"/>
    </location>
</feature>
<protein>
    <submittedName>
        <fullName evidence="2">Uncharacterized protein</fullName>
    </submittedName>
</protein>
<feature type="region of interest" description="Disordered" evidence="1">
    <location>
        <begin position="1"/>
        <end position="134"/>
    </location>
</feature>
<dbReference type="EMBL" id="JAULSV010000003">
    <property type="protein sequence ID" value="KAK0649624.1"/>
    <property type="molecule type" value="Genomic_DNA"/>
</dbReference>
<dbReference type="AlphaFoldDB" id="A0AA40CUM5"/>
<feature type="compositionally biased region" description="Low complexity" evidence="1">
    <location>
        <begin position="7"/>
        <end position="19"/>
    </location>
</feature>
<dbReference type="Proteomes" id="UP001174936">
    <property type="component" value="Unassembled WGS sequence"/>
</dbReference>
<name>A0AA40CUM5_9PEZI</name>
<feature type="compositionally biased region" description="Basic and acidic residues" evidence="1">
    <location>
        <begin position="41"/>
        <end position="72"/>
    </location>
</feature>
<proteinExistence type="predicted"/>
<gene>
    <name evidence="2" type="ORF">B0T16DRAFT_410459</name>
</gene>